<dbReference type="EMBL" id="PEJP01000025">
    <property type="protein sequence ID" value="RYO61448.1"/>
    <property type="molecule type" value="Genomic_DNA"/>
</dbReference>
<comment type="caution">
    <text evidence="2">The sequence shown here is derived from an EMBL/GenBank/DDBJ whole genome shotgun (WGS) entry which is preliminary data.</text>
</comment>
<gene>
    <name evidence="2" type="ORF">AA0113_g6735</name>
</gene>
<feature type="region of interest" description="Disordered" evidence="1">
    <location>
        <begin position="1"/>
        <end position="513"/>
    </location>
</feature>
<organism evidence="2 3">
    <name type="scientific">Alternaria arborescens</name>
    <dbReference type="NCBI Taxonomy" id="156630"/>
    <lineage>
        <taxon>Eukaryota</taxon>
        <taxon>Fungi</taxon>
        <taxon>Dikarya</taxon>
        <taxon>Ascomycota</taxon>
        <taxon>Pezizomycotina</taxon>
        <taxon>Dothideomycetes</taxon>
        <taxon>Pleosporomycetidae</taxon>
        <taxon>Pleosporales</taxon>
        <taxon>Pleosporineae</taxon>
        <taxon>Pleosporaceae</taxon>
        <taxon>Alternaria</taxon>
        <taxon>Alternaria sect. Alternaria</taxon>
    </lineage>
</organism>
<feature type="region of interest" description="Disordered" evidence="1">
    <location>
        <begin position="774"/>
        <end position="817"/>
    </location>
</feature>
<name>A0A4V1X519_9PLEO</name>
<feature type="compositionally biased region" description="Low complexity" evidence="1">
    <location>
        <begin position="1185"/>
        <end position="1196"/>
    </location>
</feature>
<feature type="region of interest" description="Disordered" evidence="1">
    <location>
        <begin position="620"/>
        <end position="647"/>
    </location>
</feature>
<feature type="compositionally biased region" description="Basic and acidic residues" evidence="1">
    <location>
        <begin position="726"/>
        <end position="735"/>
    </location>
</feature>
<feature type="compositionally biased region" description="Polar residues" evidence="1">
    <location>
        <begin position="1148"/>
        <end position="1175"/>
    </location>
</feature>
<feature type="compositionally biased region" description="Acidic residues" evidence="1">
    <location>
        <begin position="668"/>
        <end position="682"/>
    </location>
</feature>
<feature type="compositionally biased region" description="Acidic residues" evidence="1">
    <location>
        <begin position="501"/>
        <end position="513"/>
    </location>
</feature>
<feature type="compositionally biased region" description="Polar residues" evidence="1">
    <location>
        <begin position="51"/>
        <end position="70"/>
    </location>
</feature>
<feature type="compositionally biased region" description="Basic and acidic residues" evidence="1">
    <location>
        <begin position="316"/>
        <end position="331"/>
    </location>
</feature>
<dbReference type="AlphaFoldDB" id="A0A4V1X519"/>
<protein>
    <recommendedName>
        <fullName evidence="4">AGC-kinase C-terminal domain-containing protein</fullName>
    </recommendedName>
</protein>
<keyword evidence="3" id="KW-1185">Reference proteome</keyword>
<feature type="compositionally biased region" description="Low complexity" evidence="1">
    <location>
        <begin position="1018"/>
        <end position="1038"/>
    </location>
</feature>
<feature type="region of interest" description="Disordered" evidence="1">
    <location>
        <begin position="661"/>
        <end position="749"/>
    </location>
</feature>
<feature type="compositionally biased region" description="Polar residues" evidence="1">
    <location>
        <begin position="1075"/>
        <end position="1089"/>
    </location>
</feature>
<feature type="compositionally biased region" description="Polar residues" evidence="1">
    <location>
        <begin position="94"/>
        <end position="109"/>
    </location>
</feature>
<sequence>MAPSGTSMFSKLRPGHAKRNASSLASPEPVPSPAAHAHAHAHNPLPSPSHTTPEYFSSPRFNDNASYTSGSPISPYPPQLPPITRVASKLDKSVSPNSSQYTTSQHSASTGGGSSNMAQDRGMLSPPQRIQGHLSPGYENKPLSARSNAGSTPTSANRPTQNVPQKTEPAPSSETPPQSSSHLAPSVISPSYTNFSKSQTSLLSGISDKLTGSSKGTSTPTAAPSKSKSRLTLRNPMSLLMRRRSGQTLDPLADESLVTQRSPSNVPPMPDNYDPSIRGKIRHDFDAPRLNRGYSYNNASEGGEAQEEIARASPPKIEKEHTPVFREHFDDDTSYEQSQAAIRAEQLVNNDFLARNSVQFPPPDRSAPPPPQPKNSPPLLPPPPPQASPPPRPSFQGFENGSSVLSPVQESENPLDISTDITPRKNKSTKSPPPPARSRATSVTDPSFQPAGLPAHFSSRASRFSFQISGGPDSAQEKMLEERHKAKEAEKKQARNSTNSVEDEYDDYGMDDYDDMDGGFDEEIPMLGEEDEFGGGLGDQTLDSGINNFDFSSLSIQQQSLNDTTSPMNMMQMPVDMNGNPIGFAMSQEMLQQYQMSMMGGQPNQQGMANMQASGWNLTSLSGKPVEPSPVETPGTSEDAAPSDAKQQNFVNLDLDDDMYFDDGLIGDQDDIEPTEFDENVFDDPNGPLYERKVKFAEDELSPTTHQSRALDALNSETGYEADDDTVPKHFEKSEPSLAHKTSIAQQRPVPSLDNLSAYHSALADAAQRAEAAGRFTRKASVDAGQTSFDVDDQPSPSHSRPSLVPDDGRFSVDTISFPQDDDIYGMSSGYVDDYDYDYSDFDSAMEDDPIIAEANAEALAYDDEGFYGQEFGFYASGNGESPSAWGGFFGPSGLGRTVSGRNAVREPNLTPITERSEYSTRNSFISLNHFRDGQQPMSSPGLAQLARMSPYGFPGPEEEGDMSLDALLKLRKGAFGSSVASLPVSAANSPRNSSPMGMQFVPRTSSPVGNRMREQPSDSLESSYSSNNISSDYQNDNQDNEEDDEGLTDAVNGAYESGRSSEDDYDGDERPESPTLTASDYNSLSSPTGYGVGNEAPLLPPISELYAQHNMMSLAMSPSGMSATSPSNISLPVSPFPMPLSSPYLPQHQNRPPNPPSIDTSLSSPSAPTVSTSGGPRRQSMGLSPISNSSPITPNGGSGGGWNRGHSRKGSAADSVTYVREHDEAGEGRWVLERRRTAESGELELIGREIVEGGRI</sequence>
<dbReference type="OrthoDB" id="5408302at2759"/>
<feature type="compositionally biased region" description="Polar residues" evidence="1">
    <location>
        <begin position="987"/>
        <end position="1009"/>
    </location>
</feature>
<evidence type="ECO:0000256" key="1">
    <source>
        <dbReference type="SAM" id="MobiDB-lite"/>
    </source>
</evidence>
<feature type="compositionally biased region" description="Basic and acidic residues" evidence="1">
    <location>
        <begin position="475"/>
        <end position="493"/>
    </location>
</feature>
<evidence type="ECO:0000313" key="2">
    <source>
        <dbReference type="EMBL" id="RYO61448.1"/>
    </source>
</evidence>
<evidence type="ECO:0000313" key="3">
    <source>
        <dbReference type="Proteomes" id="UP000293823"/>
    </source>
</evidence>
<feature type="region of interest" description="Disordered" evidence="1">
    <location>
        <begin position="1141"/>
        <end position="1228"/>
    </location>
</feature>
<feature type="compositionally biased region" description="Polar residues" evidence="1">
    <location>
        <begin position="784"/>
        <end position="801"/>
    </location>
</feature>
<feature type="compositionally biased region" description="Polar residues" evidence="1">
    <location>
        <begin position="145"/>
        <end position="232"/>
    </location>
</feature>
<dbReference type="Proteomes" id="UP000293823">
    <property type="component" value="Unassembled WGS sequence"/>
</dbReference>
<accession>A0A4V1X519</accession>
<feature type="compositionally biased region" description="Pro residues" evidence="1">
    <location>
        <begin position="360"/>
        <end position="393"/>
    </location>
</feature>
<feature type="region of interest" description="Disordered" evidence="1">
    <location>
        <begin position="980"/>
        <end position="1090"/>
    </location>
</feature>
<feature type="compositionally biased region" description="Acidic residues" evidence="1">
    <location>
        <begin position="1039"/>
        <end position="1048"/>
    </location>
</feature>
<reference evidence="3" key="1">
    <citation type="journal article" date="2019" name="bioRxiv">
        <title>Genomics, evolutionary history and diagnostics of the Alternaria alternata species group including apple and Asian pear pathotypes.</title>
        <authorList>
            <person name="Armitage A.D."/>
            <person name="Cockerton H.M."/>
            <person name="Sreenivasaprasad S."/>
            <person name="Woodhall J.W."/>
            <person name="Lane C.R."/>
            <person name="Harrison R.J."/>
            <person name="Clarkson J.P."/>
        </authorList>
    </citation>
    <scope>NUCLEOTIDE SEQUENCE [LARGE SCALE GENOMIC DNA]</scope>
    <source>
        <strain evidence="3">RGR 97.0016</strain>
    </source>
</reference>
<feature type="compositionally biased region" description="Low complexity" evidence="1">
    <location>
        <begin position="457"/>
        <end position="466"/>
    </location>
</feature>
<evidence type="ECO:0008006" key="4">
    <source>
        <dbReference type="Google" id="ProtNLM"/>
    </source>
</evidence>
<feature type="compositionally biased region" description="Polar residues" evidence="1">
    <location>
        <begin position="397"/>
        <end position="412"/>
    </location>
</feature>
<proteinExistence type="predicted"/>